<feature type="signal peptide" evidence="2">
    <location>
        <begin position="1"/>
        <end position="27"/>
    </location>
</feature>
<feature type="region of interest" description="Disordered" evidence="1">
    <location>
        <begin position="107"/>
        <end position="130"/>
    </location>
</feature>
<evidence type="ECO:0000256" key="1">
    <source>
        <dbReference type="SAM" id="MobiDB-lite"/>
    </source>
</evidence>
<dbReference type="AlphaFoldDB" id="A0A182JD31"/>
<organism evidence="3">
    <name type="scientific">Anopheles atroparvus</name>
    <name type="common">European mosquito</name>
    <dbReference type="NCBI Taxonomy" id="41427"/>
    <lineage>
        <taxon>Eukaryota</taxon>
        <taxon>Metazoa</taxon>
        <taxon>Ecdysozoa</taxon>
        <taxon>Arthropoda</taxon>
        <taxon>Hexapoda</taxon>
        <taxon>Insecta</taxon>
        <taxon>Pterygota</taxon>
        <taxon>Neoptera</taxon>
        <taxon>Endopterygota</taxon>
        <taxon>Diptera</taxon>
        <taxon>Nematocera</taxon>
        <taxon>Culicoidea</taxon>
        <taxon>Culicidae</taxon>
        <taxon>Anophelinae</taxon>
        <taxon>Anopheles</taxon>
    </lineage>
</organism>
<reference evidence="3" key="1">
    <citation type="submission" date="2022-08" db="UniProtKB">
        <authorList>
            <consortium name="EnsemblMetazoa"/>
        </authorList>
    </citation>
    <scope>IDENTIFICATION</scope>
    <source>
        <strain evidence="3">EBRO</strain>
    </source>
</reference>
<proteinExistence type="predicted"/>
<name>A0A182JD31_ANOAO</name>
<protein>
    <submittedName>
        <fullName evidence="3">Uncharacterized protein</fullName>
    </submittedName>
</protein>
<dbReference type="EnsemblMetazoa" id="AATE015819-RA">
    <property type="protein sequence ID" value="AATE015819-PA.1"/>
    <property type="gene ID" value="AATE015819"/>
</dbReference>
<evidence type="ECO:0000256" key="2">
    <source>
        <dbReference type="SAM" id="SignalP"/>
    </source>
</evidence>
<feature type="chain" id="PRO_5043870415" evidence="2">
    <location>
        <begin position="28"/>
        <end position="285"/>
    </location>
</feature>
<feature type="compositionally biased region" description="Polar residues" evidence="1">
    <location>
        <begin position="107"/>
        <end position="120"/>
    </location>
</feature>
<sequence length="285" mass="30615">MATEYAIAPICCDIVILSCLAVEVAVASSDTDRTPAKKEFDVLRVSEAGGGFCRRPQPSRRIETEEIIFVCLARARGKPEAHIRAGAYATCSGSGVSGPDDGYRISQQSGPQCATTTAKPDSNLAPPSCLDGSKRRYKKLIKDVTVGASLFVKKVTLEKAFQNHGPSRSLSLQRDEGEDAELALTGAGLEQHPVDVRVAKEAGRRNQEAQEGQQVLGLFAPDAPEEGTTDHEVHDGQDDHERDFQVAVPGTTTTHGAAEHVPLFSKKHGLLWSAKLSERAAMVSR</sequence>
<evidence type="ECO:0000313" key="3">
    <source>
        <dbReference type="EnsemblMetazoa" id="AATE015819-PA.1"/>
    </source>
</evidence>
<accession>A0A182JD31</accession>
<dbReference type="VEuPathDB" id="VectorBase:AATE015819"/>
<keyword evidence="2" id="KW-0732">Signal</keyword>